<evidence type="ECO:0000313" key="4">
    <source>
        <dbReference type="Proteomes" id="UP000290174"/>
    </source>
</evidence>
<evidence type="ECO:0000259" key="2">
    <source>
        <dbReference type="Pfam" id="PF13619"/>
    </source>
</evidence>
<gene>
    <name evidence="3" type="ORF">EAS61_29125</name>
</gene>
<protein>
    <submittedName>
        <fullName evidence="3">KTSC domain-containing protein</fullName>
    </submittedName>
</protein>
<sequence>MSAVVNVQLSAALVLLSSAFASAEIVNVKYRGTIDISSFACTETPRSSFINRVCYDKTQSYMLVSLRGVYHHYCELPSSTFDAFLAAPSMGTFYNQNIKGSGSDGAFDCRTHRVPAY</sequence>
<dbReference type="AlphaFoldDB" id="A0A4Q0QER2"/>
<reference evidence="3 4" key="1">
    <citation type="submission" date="2018-11" db="EMBL/GenBank/DDBJ databases">
        <title>Bradyrhizobium sp. nov., isolated from effective nodules of peanut in China.</title>
        <authorList>
            <person name="Li Y."/>
        </authorList>
    </citation>
    <scope>NUCLEOTIDE SEQUENCE [LARGE SCALE GENOMIC DNA]</scope>
    <source>
        <strain evidence="3 4">CCBAU 51770</strain>
    </source>
</reference>
<dbReference type="InterPro" id="IPR025309">
    <property type="entry name" value="KTSC_dom"/>
</dbReference>
<organism evidence="3 4">
    <name type="scientific">Bradyrhizobium zhanjiangense</name>
    <dbReference type="NCBI Taxonomy" id="1325107"/>
    <lineage>
        <taxon>Bacteria</taxon>
        <taxon>Pseudomonadati</taxon>
        <taxon>Pseudomonadota</taxon>
        <taxon>Alphaproteobacteria</taxon>
        <taxon>Hyphomicrobiales</taxon>
        <taxon>Nitrobacteraceae</taxon>
        <taxon>Bradyrhizobium</taxon>
    </lineage>
</organism>
<accession>A0A4Q0QER2</accession>
<dbReference type="RefSeq" id="WP_128956681.1">
    <property type="nucleotide sequence ID" value="NZ_RKMK01000035.1"/>
</dbReference>
<comment type="caution">
    <text evidence="3">The sequence shown here is derived from an EMBL/GenBank/DDBJ whole genome shotgun (WGS) entry which is preliminary data.</text>
</comment>
<evidence type="ECO:0000256" key="1">
    <source>
        <dbReference type="SAM" id="SignalP"/>
    </source>
</evidence>
<proteinExistence type="predicted"/>
<dbReference type="Proteomes" id="UP000290174">
    <property type="component" value="Unassembled WGS sequence"/>
</dbReference>
<dbReference type="Pfam" id="PF13619">
    <property type="entry name" value="KTSC"/>
    <property type="match status" value="1"/>
</dbReference>
<feature type="domain" description="KTSC" evidence="2">
    <location>
        <begin position="47"/>
        <end position="100"/>
    </location>
</feature>
<dbReference type="EMBL" id="RKMK01000035">
    <property type="protein sequence ID" value="RXG88731.1"/>
    <property type="molecule type" value="Genomic_DNA"/>
</dbReference>
<feature type="chain" id="PRO_5020470242" evidence="1">
    <location>
        <begin position="24"/>
        <end position="117"/>
    </location>
</feature>
<keyword evidence="1" id="KW-0732">Signal</keyword>
<name>A0A4Q0QER2_9BRAD</name>
<evidence type="ECO:0000313" key="3">
    <source>
        <dbReference type="EMBL" id="RXG88731.1"/>
    </source>
</evidence>
<feature type="signal peptide" evidence="1">
    <location>
        <begin position="1"/>
        <end position="23"/>
    </location>
</feature>